<evidence type="ECO:0000313" key="1">
    <source>
        <dbReference type="EMBL" id="JAH39755.1"/>
    </source>
</evidence>
<name>A0A0E9SGG9_ANGAN</name>
<protein>
    <submittedName>
        <fullName evidence="1">Uncharacterized protein</fullName>
    </submittedName>
</protein>
<organism evidence="1">
    <name type="scientific">Anguilla anguilla</name>
    <name type="common">European freshwater eel</name>
    <name type="synonym">Muraena anguilla</name>
    <dbReference type="NCBI Taxonomy" id="7936"/>
    <lineage>
        <taxon>Eukaryota</taxon>
        <taxon>Metazoa</taxon>
        <taxon>Chordata</taxon>
        <taxon>Craniata</taxon>
        <taxon>Vertebrata</taxon>
        <taxon>Euteleostomi</taxon>
        <taxon>Actinopterygii</taxon>
        <taxon>Neopterygii</taxon>
        <taxon>Teleostei</taxon>
        <taxon>Anguilliformes</taxon>
        <taxon>Anguillidae</taxon>
        <taxon>Anguilla</taxon>
    </lineage>
</organism>
<dbReference type="AlphaFoldDB" id="A0A0E9SGG9"/>
<reference evidence="1" key="1">
    <citation type="submission" date="2014-11" db="EMBL/GenBank/DDBJ databases">
        <authorList>
            <person name="Amaro Gonzalez C."/>
        </authorList>
    </citation>
    <scope>NUCLEOTIDE SEQUENCE</scope>
</reference>
<sequence length="40" mass="4526">MALCKVARTFTRIHYPIHTCASTMDFTEARILEDGGQQRG</sequence>
<dbReference type="EMBL" id="GBXM01068822">
    <property type="protein sequence ID" value="JAH39755.1"/>
    <property type="molecule type" value="Transcribed_RNA"/>
</dbReference>
<accession>A0A0E9SGG9</accession>
<reference evidence="1" key="2">
    <citation type="journal article" date="2015" name="Fish Shellfish Immunol.">
        <title>Early steps in the European eel (Anguilla anguilla)-Vibrio vulnificus interaction in the gills: Role of the RtxA13 toxin.</title>
        <authorList>
            <person name="Callol A."/>
            <person name="Pajuelo D."/>
            <person name="Ebbesson L."/>
            <person name="Teles M."/>
            <person name="MacKenzie S."/>
            <person name="Amaro C."/>
        </authorList>
    </citation>
    <scope>NUCLEOTIDE SEQUENCE</scope>
</reference>
<proteinExistence type="predicted"/>